<feature type="transmembrane region" description="Helical" evidence="1">
    <location>
        <begin position="7"/>
        <end position="25"/>
    </location>
</feature>
<evidence type="ECO:0000256" key="1">
    <source>
        <dbReference type="SAM" id="Phobius"/>
    </source>
</evidence>
<feature type="transmembrane region" description="Helical" evidence="1">
    <location>
        <begin position="31"/>
        <end position="47"/>
    </location>
</feature>
<comment type="caution">
    <text evidence="2">The sequence shown here is derived from an EMBL/GenBank/DDBJ whole genome shotgun (WGS) entry which is preliminary data.</text>
</comment>
<dbReference type="AlphaFoldDB" id="A0A0G0BTU0"/>
<feature type="transmembrane region" description="Helical" evidence="1">
    <location>
        <begin position="54"/>
        <end position="72"/>
    </location>
</feature>
<organism evidence="2 3">
    <name type="scientific">Candidatus Nomurabacteria bacterium GW2011_GWB1_35_20</name>
    <dbReference type="NCBI Taxonomy" id="1618740"/>
    <lineage>
        <taxon>Bacteria</taxon>
        <taxon>Candidatus Nomuraibacteriota</taxon>
    </lineage>
</organism>
<evidence type="ECO:0000313" key="2">
    <source>
        <dbReference type="EMBL" id="KKP72894.1"/>
    </source>
</evidence>
<dbReference type="Proteomes" id="UP000034923">
    <property type="component" value="Unassembled WGS sequence"/>
</dbReference>
<accession>A0A0G0BTU0</accession>
<sequence length="112" mass="12992">MKLIDKIINIIFNTIPILVMIGLIPIIQNDYFLTVLYVGIIFISFLAKKERGDIFIFFFGFFVMILSEMIFISTGVETFVRNSLFGLMPLWLPFLWGYGFVAIKRGLKILEI</sequence>
<keyword evidence="1" id="KW-0812">Transmembrane</keyword>
<protein>
    <submittedName>
        <fullName evidence="2">Uncharacterized protein</fullName>
    </submittedName>
</protein>
<proteinExistence type="predicted"/>
<evidence type="ECO:0000313" key="3">
    <source>
        <dbReference type="Proteomes" id="UP000034923"/>
    </source>
</evidence>
<keyword evidence="1" id="KW-1133">Transmembrane helix</keyword>
<feature type="transmembrane region" description="Helical" evidence="1">
    <location>
        <begin position="84"/>
        <end position="103"/>
    </location>
</feature>
<dbReference type="EMBL" id="LBQE01000003">
    <property type="protein sequence ID" value="KKP72894.1"/>
    <property type="molecule type" value="Genomic_DNA"/>
</dbReference>
<gene>
    <name evidence="2" type="ORF">UR70_C0003G0009</name>
</gene>
<name>A0A0G0BTU0_9BACT</name>
<reference evidence="2 3" key="1">
    <citation type="journal article" date="2015" name="Nature">
        <title>rRNA introns, odd ribosomes, and small enigmatic genomes across a large radiation of phyla.</title>
        <authorList>
            <person name="Brown C.T."/>
            <person name="Hug L.A."/>
            <person name="Thomas B.C."/>
            <person name="Sharon I."/>
            <person name="Castelle C.J."/>
            <person name="Singh A."/>
            <person name="Wilkins M.J."/>
            <person name="Williams K.H."/>
            <person name="Banfield J.F."/>
        </authorList>
    </citation>
    <scope>NUCLEOTIDE SEQUENCE [LARGE SCALE GENOMIC DNA]</scope>
</reference>
<keyword evidence="1" id="KW-0472">Membrane</keyword>